<keyword evidence="2" id="KW-1185">Reference proteome</keyword>
<name>A0A1Q3E804_LENED</name>
<evidence type="ECO:0000313" key="2">
    <source>
        <dbReference type="Proteomes" id="UP000188533"/>
    </source>
</evidence>
<dbReference type="Proteomes" id="UP000188533">
    <property type="component" value="Unassembled WGS sequence"/>
</dbReference>
<sequence>MTTIEWISSVRDSKRVKLAKEPSCNDYREEISHVPRKIMKVSNIVLGATSLFLVKATPTIITKREQIVCPGQVTVSETFIGANSNDNGTAIDVCGNTCGTNCFTPSGGGPDPNDCTVIADAMRFYSQNVNDTFLIGTGTNNTVVLTYSTCETFYVNQDPVEQSYCYSDWASIVDYIAPNCQSTQNAHGGNCIADDQQWFIQVQTNI</sequence>
<comment type="caution">
    <text evidence="1">The sequence shown here is derived from an EMBL/GenBank/DDBJ whole genome shotgun (WGS) entry which is preliminary data.</text>
</comment>
<dbReference type="EMBL" id="BDGU01000146">
    <property type="protein sequence ID" value="GAW03387.1"/>
    <property type="molecule type" value="Genomic_DNA"/>
</dbReference>
<accession>A0A1Q3E804</accession>
<reference evidence="1 2" key="1">
    <citation type="submission" date="2016-08" db="EMBL/GenBank/DDBJ databases">
        <authorList>
            <consortium name="Lentinula edodes genome sequencing consortium"/>
            <person name="Sakamoto Y."/>
            <person name="Nakade K."/>
            <person name="Sato S."/>
            <person name="Yoshida Y."/>
            <person name="Miyazaki K."/>
            <person name="Natsume S."/>
            <person name="Konno N."/>
        </authorList>
    </citation>
    <scope>NUCLEOTIDE SEQUENCE [LARGE SCALE GENOMIC DNA]</scope>
    <source>
        <strain evidence="1 2">NBRC 111202</strain>
    </source>
</reference>
<gene>
    <name evidence="1" type="ORF">LENED_005113</name>
</gene>
<organism evidence="1 2">
    <name type="scientific">Lentinula edodes</name>
    <name type="common">Shiitake mushroom</name>
    <name type="synonym">Lentinus edodes</name>
    <dbReference type="NCBI Taxonomy" id="5353"/>
    <lineage>
        <taxon>Eukaryota</taxon>
        <taxon>Fungi</taxon>
        <taxon>Dikarya</taxon>
        <taxon>Basidiomycota</taxon>
        <taxon>Agaricomycotina</taxon>
        <taxon>Agaricomycetes</taxon>
        <taxon>Agaricomycetidae</taxon>
        <taxon>Agaricales</taxon>
        <taxon>Marasmiineae</taxon>
        <taxon>Omphalotaceae</taxon>
        <taxon>Lentinula</taxon>
    </lineage>
</organism>
<protein>
    <submittedName>
        <fullName evidence="1">Uncharacterized protein</fullName>
    </submittedName>
</protein>
<reference evidence="1 2" key="2">
    <citation type="submission" date="2017-02" db="EMBL/GenBank/DDBJ databases">
        <title>A genome survey and senescence transcriptome analysis in Lentinula edodes.</title>
        <authorList>
            <person name="Sakamoto Y."/>
            <person name="Nakade K."/>
            <person name="Sato S."/>
            <person name="Yoshida Y."/>
            <person name="Miyazaki K."/>
            <person name="Natsume S."/>
            <person name="Konno N."/>
        </authorList>
    </citation>
    <scope>NUCLEOTIDE SEQUENCE [LARGE SCALE GENOMIC DNA]</scope>
    <source>
        <strain evidence="1 2">NBRC 111202</strain>
    </source>
</reference>
<proteinExistence type="predicted"/>
<evidence type="ECO:0000313" key="1">
    <source>
        <dbReference type="EMBL" id="GAW03387.1"/>
    </source>
</evidence>
<dbReference type="AlphaFoldDB" id="A0A1Q3E804"/>